<dbReference type="HOGENOM" id="CLU_2148616_0_0_1"/>
<dbReference type="InParanoid" id="B7QIL4"/>
<organism>
    <name type="scientific">Ixodes scapularis</name>
    <name type="common">Black-legged tick</name>
    <name type="synonym">Deer tick</name>
    <dbReference type="NCBI Taxonomy" id="6945"/>
    <lineage>
        <taxon>Eukaryota</taxon>
        <taxon>Metazoa</taxon>
        <taxon>Ecdysozoa</taxon>
        <taxon>Arthropoda</taxon>
        <taxon>Chelicerata</taxon>
        <taxon>Arachnida</taxon>
        <taxon>Acari</taxon>
        <taxon>Parasitiformes</taxon>
        <taxon>Ixodida</taxon>
        <taxon>Ixodoidea</taxon>
        <taxon>Ixodidae</taxon>
        <taxon>Ixodinae</taxon>
        <taxon>Ixodes</taxon>
    </lineage>
</organism>
<dbReference type="Proteomes" id="UP000001555">
    <property type="component" value="Unassembled WGS sequence"/>
</dbReference>
<reference evidence="2 4" key="1">
    <citation type="submission" date="2008-03" db="EMBL/GenBank/DDBJ databases">
        <title>Annotation of Ixodes scapularis.</title>
        <authorList>
            <consortium name="Ixodes scapularis Genome Project Consortium"/>
            <person name="Caler E."/>
            <person name="Hannick L.I."/>
            <person name="Bidwell S."/>
            <person name="Joardar V."/>
            <person name="Thiagarajan M."/>
            <person name="Amedeo P."/>
            <person name="Galinsky K.J."/>
            <person name="Schobel S."/>
            <person name="Inman J."/>
            <person name="Hostetler J."/>
            <person name="Miller J."/>
            <person name="Hammond M."/>
            <person name="Megy K."/>
            <person name="Lawson D."/>
            <person name="Kodira C."/>
            <person name="Sutton G."/>
            <person name="Meyer J."/>
            <person name="Hill C.A."/>
            <person name="Birren B."/>
            <person name="Nene V."/>
            <person name="Collins F."/>
            <person name="Alarcon-Chaidez F."/>
            <person name="Wikel S."/>
            <person name="Strausberg R."/>
        </authorList>
    </citation>
    <scope>NUCLEOTIDE SEQUENCE [LARGE SCALE GENOMIC DNA]</scope>
    <source>
        <strain evidence="4">Wikel</strain>
        <strain evidence="2">Wikel colony</strain>
    </source>
</reference>
<dbReference type="EMBL" id="ABJB010517416">
    <property type="status" value="NOT_ANNOTATED_CDS"/>
    <property type="molecule type" value="Genomic_DNA"/>
</dbReference>
<dbReference type="EnsemblMetazoa" id="ISCW023628-RA">
    <property type="protein sequence ID" value="ISCW023628-PA"/>
    <property type="gene ID" value="ISCW023628"/>
</dbReference>
<dbReference type="VEuPathDB" id="VectorBase:ISCW023628"/>
<evidence type="ECO:0000313" key="2">
    <source>
        <dbReference type="EMBL" id="EEC18686.1"/>
    </source>
</evidence>
<dbReference type="AlphaFoldDB" id="B7QIL4"/>
<keyword evidence="4" id="KW-1185">Reference proteome</keyword>
<evidence type="ECO:0000313" key="4">
    <source>
        <dbReference type="Proteomes" id="UP000001555"/>
    </source>
</evidence>
<feature type="signal peptide" evidence="1">
    <location>
        <begin position="1"/>
        <end position="19"/>
    </location>
</feature>
<gene>
    <name evidence="2" type="ORF">IscW_ISCW023628</name>
</gene>
<feature type="chain" id="PRO_5014568370" description="Secreted protein" evidence="1">
    <location>
        <begin position="20"/>
        <end position="112"/>
    </location>
</feature>
<evidence type="ECO:0008006" key="5">
    <source>
        <dbReference type="Google" id="ProtNLM"/>
    </source>
</evidence>
<dbReference type="EMBL" id="DS946879">
    <property type="protein sequence ID" value="EEC18686.1"/>
    <property type="molecule type" value="Genomic_DNA"/>
</dbReference>
<dbReference type="VEuPathDB" id="VectorBase:ISCI023628"/>
<reference evidence="3" key="2">
    <citation type="submission" date="2020-05" db="UniProtKB">
        <authorList>
            <consortium name="EnsemblMetazoa"/>
        </authorList>
    </citation>
    <scope>IDENTIFICATION</scope>
    <source>
        <strain evidence="3">wikel</strain>
    </source>
</reference>
<keyword evidence="1" id="KW-0732">Signal</keyword>
<name>B7QIL4_IXOSC</name>
<evidence type="ECO:0000256" key="1">
    <source>
        <dbReference type="SAM" id="SignalP"/>
    </source>
</evidence>
<accession>B7QIL4</accession>
<sequence length="112" mass="12506">MFWFSFCCSLSRLGLQGTAVIPGKRYVESYFENCLLLNIHVSPTSKLSLVLVIGLRYRDGAQLICTAGHCSASVLRGTIPSIERKDDAAYTVYVYVLTMNVLWTVPDKASFF</sequence>
<evidence type="ECO:0000313" key="3">
    <source>
        <dbReference type="EnsemblMetazoa" id="ISCW023628-PA"/>
    </source>
</evidence>
<dbReference type="PaxDb" id="6945-B7QIL4"/>
<proteinExistence type="predicted"/>
<protein>
    <recommendedName>
        <fullName evidence="5">Secreted protein</fullName>
    </recommendedName>
</protein>